<proteinExistence type="predicted"/>
<gene>
    <name evidence="1" type="ORF">METZ01_LOCUS350092</name>
</gene>
<accession>A0A382RJR5</accession>
<protein>
    <submittedName>
        <fullName evidence="1">Uncharacterized protein</fullName>
    </submittedName>
</protein>
<evidence type="ECO:0000313" key="1">
    <source>
        <dbReference type="EMBL" id="SVC97238.1"/>
    </source>
</evidence>
<dbReference type="AlphaFoldDB" id="A0A382RJR5"/>
<organism evidence="1">
    <name type="scientific">marine metagenome</name>
    <dbReference type="NCBI Taxonomy" id="408172"/>
    <lineage>
        <taxon>unclassified sequences</taxon>
        <taxon>metagenomes</taxon>
        <taxon>ecological metagenomes</taxon>
    </lineage>
</organism>
<dbReference type="EMBL" id="UINC01121814">
    <property type="protein sequence ID" value="SVC97238.1"/>
    <property type="molecule type" value="Genomic_DNA"/>
</dbReference>
<reference evidence="1" key="1">
    <citation type="submission" date="2018-05" db="EMBL/GenBank/DDBJ databases">
        <authorList>
            <person name="Lanie J.A."/>
            <person name="Ng W.-L."/>
            <person name="Kazmierczak K.M."/>
            <person name="Andrzejewski T.M."/>
            <person name="Davidsen T.M."/>
            <person name="Wayne K.J."/>
            <person name="Tettelin H."/>
            <person name="Glass J.I."/>
            <person name="Rusch D."/>
            <person name="Podicherti R."/>
            <person name="Tsui H.-C.T."/>
            <person name="Winkler M.E."/>
        </authorList>
    </citation>
    <scope>NUCLEOTIDE SEQUENCE</scope>
</reference>
<name>A0A382RJR5_9ZZZZ</name>
<sequence>MQFGEPVSANASGISSASYCNGGINLTALLHLEFWIFLVKKLLKQKEHFF</sequence>